<proteinExistence type="predicted"/>
<gene>
    <name evidence="2" type="ORF">ESA94_00065</name>
</gene>
<keyword evidence="3" id="KW-1185">Reference proteome</keyword>
<name>A0A4Q1CKL7_9BACT</name>
<organism evidence="2 3">
    <name type="scientific">Lacibacter luteus</name>
    <dbReference type="NCBI Taxonomy" id="2508719"/>
    <lineage>
        <taxon>Bacteria</taxon>
        <taxon>Pseudomonadati</taxon>
        <taxon>Bacteroidota</taxon>
        <taxon>Chitinophagia</taxon>
        <taxon>Chitinophagales</taxon>
        <taxon>Chitinophagaceae</taxon>
        <taxon>Lacibacter</taxon>
    </lineage>
</organism>
<keyword evidence="1" id="KW-1133">Transmembrane helix</keyword>
<feature type="transmembrane region" description="Helical" evidence="1">
    <location>
        <begin position="53"/>
        <end position="74"/>
    </location>
</feature>
<dbReference type="AlphaFoldDB" id="A0A4Q1CKL7"/>
<dbReference type="EMBL" id="SDHW01000001">
    <property type="protein sequence ID" value="RXK61450.1"/>
    <property type="molecule type" value="Genomic_DNA"/>
</dbReference>
<evidence type="ECO:0000313" key="3">
    <source>
        <dbReference type="Proteomes" id="UP000290204"/>
    </source>
</evidence>
<dbReference type="RefSeq" id="WP_129128823.1">
    <property type="nucleotide sequence ID" value="NZ_SDHW01000001.1"/>
</dbReference>
<dbReference type="Proteomes" id="UP000290204">
    <property type="component" value="Unassembled WGS sequence"/>
</dbReference>
<protein>
    <submittedName>
        <fullName evidence="2">Uncharacterized protein</fullName>
    </submittedName>
</protein>
<evidence type="ECO:0000313" key="2">
    <source>
        <dbReference type="EMBL" id="RXK61450.1"/>
    </source>
</evidence>
<evidence type="ECO:0000256" key="1">
    <source>
        <dbReference type="SAM" id="Phobius"/>
    </source>
</evidence>
<reference evidence="2 3" key="1">
    <citation type="submission" date="2019-01" db="EMBL/GenBank/DDBJ databases">
        <title>Lacibacter sp. strain TTM-7.</title>
        <authorList>
            <person name="Chen W.-M."/>
        </authorList>
    </citation>
    <scope>NUCLEOTIDE SEQUENCE [LARGE SCALE GENOMIC DNA]</scope>
    <source>
        <strain evidence="2 3">TTM-7</strain>
    </source>
</reference>
<feature type="transmembrane region" description="Helical" evidence="1">
    <location>
        <begin position="12"/>
        <end position="33"/>
    </location>
</feature>
<keyword evidence="1" id="KW-0812">Transmembrane</keyword>
<keyword evidence="1" id="KW-0472">Membrane</keyword>
<accession>A0A4Q1CKL7</accession>
<sequence>MRKPSTDYLGAFRQLWLFLTLLSWGAVIFFLITGETGSMLQVSKYGTVSMGTANVFSALIVALFSTLILIFLFLPSKAKRKEKK</sequence>
<comment type="caution">
    <text evidence="2">The sequence shown here is derived from an EMBL/GenBank/DDBJ whole genome shotgun (WGS) entry which is preliminary data.</text>
</comment>